<reference evidence="3 4" key="1">
    <citation type="journal article" date="2012" name="Science">
        <title>The Paleozoic origin of enzymatic lignin decomposition reconstructed from 31 fungal genomes.</title>
        <authorList>
            <person name="Floudas D."/>
            <person name="Binder M."/>
            <person name="Riley R."/>
            <person name="Barry K."/>
            <person name="Blanchette R.A."/>
            <person name="Henrissat B."/>
            <person name="Martinez A.T."/>
            <person name="Otillar R."/>
            <person name="Spatafora J.W."/>
            <person name="Yadav J.S."/>
            <person name="Aerts A."/>
            <person name="Benoit I."/>
            <person name="Boyd A."/>
            <person name="Carlson A."/>
            <person name="Copeland A."/>
            <person name="Coutinho P.M."/>
            <person name="de Vries R.P."/>
            <person name="Ferreira P."/>
            <person name="Findley K."/>
            <person name="Foster B."/>
            <person name="Gaskell J."/>
            <person name="Glotzer D."/>
            <person name="Gorecki P."/>
            <person name="Heitman J."/>
            <person name="Hesse C."/>
            <person name="Hori C."/>
            <person name="Igarashi K."/>
            <person name="Jurgens J.A."/>
            <person name="Kallen N."/>
            <person name="Kersten P."/>
            <person name="Kohler A."/>
            <person name="Kuees U."/>
            <person name="Kumar T.K.A."/>
            <person name="Kuo A."/>
            <person name="LaButti K."/>
            <person name="Larrondo L.F."/>
            <person name="Lindquist E."/>
            <person name="Ling A."/>
            <person name="Lombard V."/>
            <person name="Lucas S."/>
            <person name="Lundell T."/>
            <person name="Martin R."/>
            <person name="McLaughlin D.J."/>
            <person name="Morgenstern I."/>
            <person name="Morin E."/>
            <person name="Murat C."/>
            <person name="Nagy L.G."/>
            <person name="Nolan M."/>
            <person name="Ohm R.A."/>
            <person name="Patyshakuliyeva A."/>
            <person name="Rokas A."/>
            <person name="Ruiz-Duenas F.J."/>
            <person name="Sabat G."/>
            <person name="Salamov A."/>
            <person name="Samejima M."/>
            <person name="Schmutz J."/>
            <person name="Slot J.C."/>
            <person name="St John F."/>
            <person name="Stenlid J."/>
            <person name="Sun H."/>
            <person name="Sun S."/>
            <person name="Syed K."/>
            <person name="Tsang A."/>
            <person name="Wiebenga A."/>
            <person name="Young D."/>
            <person name="Pisabarro A."/>
            <person name="Eastwood D.C."/>
            <person name="Martin F."/>
            <person name="Cullen D."/>
            <person name="Grigoriev I.V."/>
            <person name="Hibbett D.S."/>
        </authorList>
    </citation>
    <scope>NUCLEOTIDE SEQUENCE [LARGE SCALE GENOMIC DNA]</scope>
    <source>
        <strain evidence="3 4">MD-104</strain>
    </source>
</reference>
<dbReference type="AlphaFoldDB" id="A0A2H3J9Y8"/>
<keyword evidence="1" id="KW-0175">Coiled coil</keyword>
<name>A0A2H3J9Y8_WOLCO</name>
<protein>
    <recommendedName>
        <fullName evidence="2">F-box domain-containing protein</fullName>
    </recommendedName>
</protein>
<dbReference type="Pfam" id="PF12937">
    <property type="entry name" value="F-box-like"/>
    <property type="match status" value="1"/>
</dbReference>
<dbReference type="EMBL" id="KB467954">
    <property type="protein sequence ID" value="PCH39082.1"/>
    <property type="molecule type" value="Genomic_DNA"/>
</dbReference>
<dbReference type="SUPFAM" id="SSF52047">
    <property type="entry name" value="RNI-like"/>
    <property type="match status" value="1"/>
</dbReference>
<feature type="coiled-coil region" evidence="1">
    <location>
        <begin position="538"/>
        <end position="579"/>
    </location>
</feature>
<evidence type="ECO:0000259" key="2">
    <source>
        <dbReference type="Pfam" id="PF12937"/>
    </source>
</evidence>
<dbReference type="Gene3D" id="1.20.1280.50">
    <property type="match status" value="1"/>
</dbReference>
<dbReference type="InterPro" id="IPR032675">
    <property type="entry name" value="LRR_dom_sf"/>
</dbReference>
<accession>A0A2H3J9Y8</accession>
<dbReference type="STRING" id="742152.A0A2H3J9Y8"/>
<dbReference type="OrthoDB" id="2447803at2759"/>
<sequence length="582" mass="67180">MSSPILSVMPWEISEILAIIISHLDQKSLARSARVCKDWTGIALDGLWRDIDDLSHLLNLLSPFSKPEKGTNEQGNAVSVYKFKRPLASRDWTRFMRYSVRVRRIVYYQQCARTWRKHLDSSVFRELSRTCRDPGQIFPNLQSLTWYANTEERQLHSLFFMQSRGLRYLEIRLHPSTESLPPCSMLLPAHLPHLTHLTLRFTTPVRRVECEAMALLRSLSKLQKLTVPLYAITAPIMETLAALENLSDVTFSHPSEFENGSRMDVETFSPVLHEGAFPHIRRLCFSARLPDAILFLRSPFFPDYLSSLYVHVLIVDGPEIVQQFFLAVKDSCPALTDIHVDFMICPEVPITVPGPPPNQRPSINTFRPLFACRRIASFEFRWDYPLNLADRDMEEFATSWPALEHLLLNCEPVIEHDAPQLTLKALLPFAYHCRHLRELGLYIDADVPPPDPTVIPFKSLQKLRIGASKITDSHQAALFLSQMFSLECNIVPGLRWPDAYGMALDDAGIFDERRMRINEYWVRWSEVVKILPIVTRVRVEEKARRAALQRKLELLTKLRLADMERCAKLEQEIQALRRQCMP</sequence>
<evidence type="ECO:0000313" key="3">
    <source>
        <dbReference type="EMBL" id="PCH39082.1"/>
    </source>
</evidence>
<evidence type="ECO:0000256" key="1">
    <source>
        <dbReference type="SAM" id="Coils"/>
    </source>
</evidence>
<proteinExistence type="predicted"/>
<feature type="domain" description="F-box" evidence="2">
    <location>
        <begin position="15"/>
        <end position="52"/>
    </location>
</feature>
<dbReference type="InterPro" id="IPR036047">
    <property type="entry name" value="F-box-like_dom_sf"/>
</dbReference>
<dbReference type="OMA" id="FEFRWDY"/>
<keyword evidence="4" id="KW-1185">Reference proteome</keyword>
<organism evidence="3 4">
    <name type="scientific">Wolfiporia cocos (strain MD-104)</name>
    <name type="common">Brown rot fungus</name>
    <dbReference type="NCBI Taxonomy" id="742152"/>
    <lineage>
        <taxon>Eukaryota</taxon>
        <taxon>Fungi</taxon>
        <taxon>Dikarya</taxon>
        <taxon>Basidiomycota</taxon>
        <taxon>Agaricomycotina</taxon>
        <taxon>Agaricomycetes</taxon>
        <taxon>Polyporales</taxon>
        <taxon>Phaeolaceae</taxon>
        <taxon>Wolfiporia</taxon>
    </lineage>
</organism>
<dbReference type="Gene3D" id="3.80.10.10">
    <property type="entry name" value="Ribonuclease Inhibitor"/>
    <property type="match status" value="1"/>
</dbReference>
<dbReference type="Proteomes" id="UP000218811">
    <property type="component" value="Unassembled WGS sequence"/>
</dbReference>
<dbReference type="SUPFAM" id="SSF81383">
    <property type="entry name" value="F-box domain"/>
    <property type="match status" value="1"/>
</dbReference>
<evidence type="ECO:0000313" key="4">
    <source>
        <dbReference type="Proteomes" id="UP000218811"/>
    </source>
</evidence>
<gene>
    <name evidence="3" type="ORF">WOLCODRAFT_129041</name>
</gene>
<dbReference type="InterPro" id="IPR001810">
    <property type="entry name" value="F-box_dom"/>
</dbReference>